<evidence type="ECO:0000313" key="1">
    <source>
        <dbReference type="EMBL" id="SFE61342.1"/>
    </source>
</evidence>
<reference evidence="1 2" key="1">
    <citation type="submission" date="2016-10" db="EMBL/GenBank/DDBJ databases">
        <authorList>
            <person name="de Groot N.N."/>
        </authorList>
    </citation>
    <scope>NUCLEOTIDE SEQUENCE [LARGE SCALE GENOMIC DNA]</scope>
    <source>
        <strain evidence="1 2">DSM 43019</strain>
    </source>
</reference>
<name>A0A1I2BZI4_9ACTN</name>
<accession>A0A1I2BZI4</accession>
<organism evidence="1 2">
    <name type="scientific">Actinoplanes philippinensis</name>
    <dbReference type="NCBI Taxonomy" id="35752"/>
    <lineage>
        <taxon>Bacteria</taxon>
        <taxon>Bacillati</taxon>
        <taxon>Actinomycetota</taxon>
        <taxon>Actinomycetes</taxon>
        <taxon>Micromonosporales</taxon>
        <taxon>Micromonosporaceae</taxon>
        <taxon>Actinoplanes</taxon>
    </lineage>
</organism>
<evidence type="ECO:0000313" key="2">
    <source>
        <dbReference type="Proteomes" id="UP000199645"/>
    </source>
</evidence>
<sequence length="269" mass="29997">MFVNHPPESLTLDLTRCCVPTQSNGSPIDTFYETIRHTLTLGQPDQLRDSPTLGRLLILGLVTGTEAYFRTTLFGLTSFCPLAKDSLADSEIAFGAIDFYGADQAALGLFERVSFAGKLGIKEMSKKIAGLTWVDRSSLGVAVSDFEKVCHMRHAAVHSQGVLNRGNARALGLGRSTGAMNVVVDMPHFHMAAKACTNLVREYNRSLYEHIVQRWIRERILVGRWSDDRKFFQPFIDLMRSQEDGLMRGTAYSVYRTLQSGILNRYASP</sequence>
<protein>
    <submittedName>
        <fullName evidence="1">Uncharacterized protein</fullName>
    </submittedName>
</protein>
<dbReference type="AlphaFoldDB" id="A0A1I2BZI4"/>
<dbReference type="Proteomes" id="UP000199645">
    <property type="component" value="Unassembled WGS sequence"/>
</dbReference>
<gene>
    <name evidence="1" type="ORF">SAMN05421541_102610</name>
</gene>
<dbReference type="EMBL" id="FONV01000002">
    <property type="protein sequence ID" value="SFE61342.1"/>
    <property type="molecule type" value="Genomic_DNA"/>
</dbReference>
<keyword evidence="2" id="KW-1185">Reference proteome</keyword>
<proteinExistence type="predicted"/>